<protein>
    <submittedName>
        <fullName evidence="2">Uncharacterized protein</fullName>
    </submittedName>
</protein>
<dbReference type="AlphaFoldDB" id="A0A3L8DTU2"/>
<reference evidence="2 3" key="1">
    <citation type="journal article" date="2018" name="Genome Res.">
        <title>The genomic architecture and molecular evolution of ant odorant receptors.</title>
        <authorList>
            <person name="McKenzie S.K."/>
            <person name="Kronauer D.J.C."/>
        </authorList>
    </citation>
    <scope>NUCLEOTIDE SEQUENCE [LARGE SCALE GENOMIC DNA]</scope>
    <source>
        <strain evidence="2">Clonal line C1</strain>
    </source>
</reference>
<accession>A0A3L8DTU2</accession>
<evidence type="ECO:0000256" key="1">
    <source>
        <dbReference type="SAM" id="MobiDB-lite"/>
    </source>
</evidence>
<proteinExistence type="predicted"/>
<sequence length="172" mass="19865">MMEISDDVILEREQQEEEEEDDDIIYQEKEYQLEEKLNEEILVIKEVKEIKKTEKSEEADTKIATFLHEKGLSENLIGTLINTGLTDEHITLLKVLNLNDDDIDNLQDLWQAKIEVSESGDSINSTISDESSSDGRAHLSSNSICEERSMQQKQRDLELLMNREIPKRKVSL</sequence>
<dbReference type="EMBL" id="QOIP01000004">
    <property type="protein sequence ID" value="RLU23583.1"/>
    <property type="molecule type" value="Genomic_DNA"/>
</dbReference>
<feature type="compositionally biased region" description="Low complexity" evidence="1">
    <location>
        <begin position="121"/>
        <end position="130"/>
    </location>
</feature>
<comment type="caution">
    <text evidence="2">The sequence shown here is derived from an EMBL/GenBank/DDBJ whole genome shotgun (WGS) entry which is preliminary data.</text>
</comment>
<name>A0A3L8DTU2_OOCBI</name>
<evidence type="ECO:0000313" key="2">
    <source>
        <dbReference type="EMBL" id="RLU23583.1"/>
    </source>
</evidence>
<gene>
    <name evidence="2" type="ORF">DMN91_003788</name>
</gene>
<organism evidence="2 3">
    <name type="scientific">Ooceraea biroi</name>
    <name type="common">Clonal raider ant</name>
    <name type="synonym">Cerapachys biroi</name>
    <dbReference type="NCBI Taxonomy" id="2015173"/>
    <lineage>
        <taxon>Eukaryota</taxon>
        <taxon>Metazoa</taxon>
        <taxon>Ecdysozoa</taxon>
        <taxon>Arthropoda</taxon>
        <taxon>Hexapoda</taxon>
        <taxon>Insecta</taxon>
        <taxon>Pterygota</taxon>
        <taxon>Neoptera</taxon>
        <taxon>Endopterygota</taxon>
        <taxon>Hymenoptera</taxon>
        <taxon>Apocrita</taxon>
        <taxon>Aculeata</taxon>
        <taxon>Formicoidea</taxon>
        <taxon>Formicidae</taxon>
        <taxon>Dorylinae</taxon>
        <taxon>Ooceraea</taxon>
    </lineage>
</organism>
<dbReference type="Proteomes" id="UP000279307">
    <property type="component" value="Chromosome 4"/>
</dbReference>
<feature type="region of interest" description="Disordered" evidence="1">
    <location>
        <begin position="1"/>
        <end position="22"/>
    </location>
</feature>
<evidence type="ECO:0000313" key="3">
    <source>
        <dbReference type="Proteomes" id="UP000279307"/>
    </source>
</evidence>
<feature type="region of interest" description="Disordered" evidence="1">
    <location>
        <begin position="121"/>
        <end position="151"/>
    </location>
</feature>